<keyword evidence="6 10" id="KW-0028">Amino-acid biosynthesis</keyword>
<reference evidence="12" key="1">
    <citation type="submission" date="2022-10" db="EMBL/GenBank/DDBJ databases">
        <authorList>
            <person name="Koch H."/>
        </authorList>
    </citation>
    <scope>NUCLEOTIDE SEQUENCE</scope>
    <source>
        <strain evidence="12">DNF</strain>
    </source>
</reference>
<evidence type="ECO:0000256" key="6">
    <source>
        <dbReference type="ARBA" id="ARBA00022605"/>
    </source>
</evidence>
<evidence type="ECO:0000313" key="12">
    <source>
        <dbReference type="EMBL" id="CAI4031948.1"/>
    </source>
</evidence>
<dbReference type="GO" id="GO:0000162">
    <property type="term" value="P:L-tryptophan biosynthetic process"/>
    <property type="evidence" value="ECO:0007669"/>
    <property type="project" value="UniProtKB-UniRule"/>
</dbReference>
<protein>
    <recommendedName>
        <fullName evidence="5 10">N-(5'-phosphoribosyl)anthranilate isomerase</fullName>
        <shortName evidence="10">PRAI</shortName>
        <ecNumber evidence="4 10">5.3.1.24</ecNumber>
    </recommendedName>
</protein>
<dbReference type="InterPro" id="IPR001240">
    <property type="entry name" value="PRAI_dom"/>
</dbReference>
<dbReference type="Pfam" id="PF00697">
    <property type="entry name" value="PRAI"/>
    <property type="match status" value="1"/>
</dbReference>
<dbReference type="Proteomes" id="UP001179121">
    <property type="component" value="Chromosome"/>
</dbReference>
<dbReference type="NCBIfam" id="NF002298">
    <property type="entry name" value="PRK01222.1-4"/>
    <property type="match status" value="1"/>
</dbReference>
<dbReference type="FunFam" id="3.20.20.70:FF:000075">
    <property type="entry name" value="Tryptophan biosynthesis protein TRP1"/>
    <property type="match status" value="1"/>
</dbReference>
<dbReference type="Gene3D" id="3.20.20.70">
    <property type="entry name" value="Aldolase class I"/>
    <property type="match status" value="1"/>
</dbReference>
<dbReference type="CDD" id="cd00405">
    <property type="entry name" value="PRAI"/>
    <property type="match status" value="1"/>
</dbReference>
<evidence type="ECO:0000256" key="3">
    <source>
        <dbReference type="ARBA" id="ARBA00007571"/>
    </source>
</evidence>
<organism evidence="12 13">
    <name type="scientific">Nitrospira tepida</name>
    <dbReference type="NCBI Taxonomy" id="2973512"/>
    <lineage>
        <taxon>Bacteria</taxon>
        <taxon>Pseudomonadati</taxon>
        <taxon>Nitrospirota</taxon>
        <taxon>Nitrospiria</taxon>
        <taxon>Nitrospirales</taxon>
        <taxon>Nitrospiraceae</taxon>
        <taxon>Nitrospira</taxon>
    </lineage>
</organism>
<evidence type="ECO:0000256" key="9">
    <source>
        <dbReference type="ARBA" id="ARBA00023235"/>
    </source>
</evidence>
<dbReference type="RefSeq" id="WP_289268699.1">
    <property type="nucleotide sequence ID" value="NZ_OX365700.1"/>
</dbReference>
<dbReference type="EC" id="5.3.1.24" evidence="4 10"/>
<accession>A0AA86MZI5</accession>
<comment type="pathway">
    <text evidence="2 10">Amino-acid biosynthesis; L-tryptophan biosynthesis; L-tryptophan from chorismate: step 3/5.</text>
</comment>
<dbReference type="GO" id="GO:0004640">
    <property type="term" value="F:phosphoribosylanthranilate isomerase activity"/>
    <property type="evidence" value="ECO:0007669"/>
    <property type="project" value="UniProtKB-UniRule"/>
</dbReference>
<evidence type="ECO:0000256" key="5">
    <source>
        <dbReference type="ARBA" id="ARBA00022272"/>
    </source>
</evidence>
<gene>
    <name evidence="10" type="primary">trpF</name>
    <name evidence="12" type="ORF">DNFV4_02371</name>
</gene>
<evidence type="ECO:0000256" key="10">
    <source>
        <dbReference type="HAMAP-Rule" id="MF_00135"/>
    </source>
</evidence>
<evidence type="ECO:0000259" key="11">
    <source>
        <dbReference type="Pfam" id="PF00697"/>
    </source>
</evidence>
<comment type="similarity">
    <text evidence="3 10">Belongs to the TrpF family.</text>
</comment>
<keyword evidence="8 10" id="KW-0057">Aromatic amino acid biosynthesis</keyword>
<dbReference type="PANTHER" id="PTHR42894:SF1">
    <property type="entry name" value="N-(5'-PHOSPHORIBOSYL)ANTHRANILATE ISOMERASE"/>
    <property type="match status" value="1"/>
</dbReference>
<proteinExistence type="inferred from homology"/>
<dbReference type="InterPro" id="IPR013785">
    <property type="entry name" value="Aldolase_TIM"/>
</dbReference>
<evidence type="ECO:0000256" key="7">
    <source>
        <dbReference type="ARBA" id="ARBA00022822"/>
    </source>
</evidence>
<dbReference type="HAMAP" id="MF_00135">
    <property type="entry name" value="PRAI"/>
    <property type="match status" value="1"/>
</dbReference>
<dbReference type="PANTHER" id="PTHR42894">
    <property type="entry name" value="N-(5'-PHOSPHORIBOSYL)ANTHRANILATE ISOMERASE"/>
    <property type="match status" value="1"/>
</dbReference>
<name>A0AA86MZI5_9BACT</name>
<keyword evidence="7 10" id="KW-0822">Tryptophan biosynthesis</keyword>
<feature type="domain" description="N-(5'phosphoribosyl) anthranilate isomerase (PRAI)" evidence="11">
    <location>
        <begin position="6"/>
        <end position="205"/>
    </location>
</feature>
<evidence type="ECO:0000256" key="4">
    <source>
        <dbReference type="ARBA" id="ARBA00012572"/>
    </source>
</evidence>
<dbReference type="InterPro" id="IPR011060">
    <property type="entry name" value="RibuloseP-bd_barrel"/>
</dbReference>
<keyword evidence="13" id="KW-1185">Reference proteome</keyword>
<dbReference type="InterPro" id="IPR044643">
    <property type="entry name" value="TrpF_fam"/>
</dbReference>
<dbReference type="AlphaFoldDB" id="A0AA86MZI5"/>
<keyword evidence="9 10" id="KW-0413">Isomerase</keyword>
<evidence type="ECO:0000256" key="1">
    <source>
        <dbReference type="ARBA" id="ARBA00001164"/>
    </source>
</evidence>
<dbReference type="SUPFAM" id="SSF51366">
    <property type="entry name" value="Ribulose-phoshate binding barrel"/>
    <property type="match status" value="1"/>
</dbReference>
<evidence type="ECO:0000313" key="13">
    <source>
        <dbReference type="Proteomes" id="UP001179121"/>
    </source>
</evidence>
<dbReference type="KEGG" id="nti:DNFV4_02371"/>
<evidence type="ECO:0000256" key="8">
    <source>
        <dbReference type="ARBA" id="ARBA00023141"/>
    </source>
</evidence>
<comment type="catalytic activity">
    <reaction evidence="1 10">
        <text>N-(5-phospho-beta-D-ribosyl)anthranilate = 1-(2-carboxyphenylamino)-1-deoxy-D-ribulose 5-phosphate</text>
        <dbReference type="Rhea" id="RHEA:21540"/>
        <dbReference type="ChEBI" id="CHEBI:18277"/>
        <dbReference type="ChEBI" id="CHEBI:58613"/>
        <dbReference type="EC" id="5.3.1.24"/>
    </reaction>
</comment>
<dbReference type="EMBL" id="OX365700">
    <property type="protein sequence ID" value="CAI4031948.1"/>
    <property type="molecule type" value="Genomic_DNA"/>
</dbReference>
<sequence length="211" mass="22189">MERTKVKICGLTNLDDALAAAEAGADAVGFVLYRKSPRYVELGTVRAIVRALPPLVLPVGVFVNENVETVRDTIDACGLALAQLHGDESSSYCELLGRPVLKALRAKDRISALAVAEYQGRAGVRGFVLDACSSQAYGGTGLLADWNLAAALAKTCPILLAGGLTPENVADAIRTVRPYGVDVSSGVETSPGKKDHGRLRAFVQAVRLVSV</sequence>
<evidence type="ECO:0000256" key="2">
    <source>
        <dbReference type="ARBA" id="ARBA00004664"/>
    </source>
</evidence>